<evidence type="ECO:0000313" key="3">
    <source>
        <dbReference type="EMBL" id="GGM04638.1"/>
    </source>
</evidence>
<dbReference type="EMBL" id="BMNA01000004">
    <property type="protein sequence ID" value="GGM04638.1"/>
    <property type="molecule type" value="Genomic_DNA"/>
</dbReference>
<name>A0A917T086_9ACTN</name>
<keyword evidence="4" id="KW-1185">Reference proteome</keyword>
<dbReference type="PANTHER" id="PTHR43669:SF3">
    <property type="entry name" value="ALCOHOL DEHYDROGENASE, PUTATIVE (AFU_ORTHOLOGUE AFUA_3G03445)-RELATED"/>
    <property type="match status" value="1"/>
</dbReference>
<dbReference type="AlphaFoldDB" id="A0A917T086"/>
<protein>
    <submittedName>
        <fullName evidence="3">Oxidoreductase</fullName>
    </submittedName>
</protein>
<comment type="similarity">
    <text evidence="1">Belongs to the short-chain dehydrogenases/reductases (SDR) family.</text>
</comment>
<dbReference type="FunFam" id="3.40.50.720:FF:000084">
    <property type="entry name" value="Short-chain dehydrogenase reductase"/>
    <property type="match status" value="1"/>
</dbReference>
<reference evidence="3" key="2">
    <citation type="submission" date="2020-09" db="EMBL/GenBank/DDBJ databases">
        <authorList>
            <person name="Sun Q."/>
            <person name="Zhou Y."/>
        </authorList>
    </citation>
    <scope>NUCLEOTIDE SEQUENCE</scope>
    <source>
        <strain evidence="3">CGMCC 4.7308</strain>
    </source>
</reference>
<dbReference type="InterPro" id="IPR020904">
    <property type="entry name" value="Sc_DH/Rdtase_CS"/>
</dbReference>
<dbReference type="PANTHER" id="PTHR43669">
    <property type="entry name" value="5-KETO-D-GLUCONATE 5-REDUCTASE"/>
    <property type="match status" value="1"/>
</dbReference>
<dbReference type="CDD" id="cd05233">
    <property type="entry name" value="SDR_c"/>
    <property type="match status" value="1"/>
</dbReference>
<evidence type="ECO:0000256" key="1">
    <source>
        <dbReference type="ARBA" id="ARBA00006484"/>
    </source>
</evidence>
<dbReference type="Pfam" id="PF13561">
    <property type="entry name" value="adh_short_C2"/>
    <property type="match status" value="1"/>
</dbReference>
<gene>
    <name evidence="3" type="ORF">GCM10011594_26090</name>
</gene>
<accession>A0A917T086</accession>
<dbReference type="PRINTS" id="PR00081">
    <property type="entry name" value="GDHRDH"/>
</dbReference>
<keyword evidence="2" id="KW-0560">Oxidoreductase</keyword>
<proteinExistence type="inferred from homology"/>
<dbReference type="PROSITE" id="PS00061">
    <property type="entry name" value="ADH_SHORT"/>
    <property type="match status" value="1"/>
</dbReference>
<dbReference type="RefSeq" id="WP_188942032.1">
    <property type="nucleotide sequence ID" value="NZ_BMNA01000004.1"/>
</dbReference>
<dbReference type="Gene3D" id="3.40.50.720">
    <property type="entry name" value="NAD(P)-binding Rossmann-like Domain"/>
    <property type="match status" value="1"/>
</dbReference>
<comment type="caution">
    <text evidence="3">The sequence shown here is derived from an EMBL/GenBank/DDBJ whole genome shotgun (WGS) entry which is preliminary data.</text>
</comment>
<dbReference type="InterPro" id="IPR002347">
    <property type="entry name" value="SDR_fam"/>
</dbReference>
<dbReference type="InterPro" id="IPR036291">
    <property type="entry name" value="NAD(P)-bd_dom_sf"/>
</dbReference>
<dbReference type="SUPFAM" id="SSF51735">
    <property type="entry name" value="NAD(P)-binding Rossmann-fold domains"/>
    <property type="match status" value="1"/>
</dbReference>
<evidence type="ECO:0000256" key="2">
    <source>
        <dbReference type="ARBA" id="ARBA00023002"/>
    </source>
</evidence>
<dbReference type="Proteomes" id="UP000655208">
    <property type="component" value="Unassembled WGS sequence"/>
</dbReference>
<dbReference type="GO" id="GO:0016491">
    <property type="term" value="F:oxidoreductase activity"/>
    <property type="evidence" value="ECO:0007669"/>
    <property type="project" value="UniProtKB-KW"/>
</dbReference>
<reference evidence="3" key="1">
    <citation type="journal article" date="2014" name="Int. J. Syst. Evol. Microbiol.">
        <title>Complete genome sequence of Corynebacterium casei LMG S-19264T (=DSM 44701T), isolated from a smear-ripened cheese.</title>
        <authorList>
            <consortium name="US DOE Joint Genome Institute (JGI-PGF)"/>
            <person name="Walter F."/>
            <person name="Albersmeier A."/>
            <person name="Kalinowski J."/>
            <person name="Ruckert C."/>
        </authorList>
    </citation>
    <scope>NUCLEOTIDE SEQUENCE</scope>
    <source>
        <strain evidence="3">CGMCC 4.7308</strain>
    </source>
</reference>
<evidence type="ECO:0000313" key="4">
    <source>
        <dbReference type="Proteomes" id="UP000655208"/>
    </source>
</evidence>
<sequence>MSRIVVIGAASGIGAAGAAALARAGWDVAVIDRDAEALERTAAAVGATASAVADVADDAGLRSALDRCADRLDGVDAVWSNAGVQVNGTVETATVAEFDLCWTVNVRAHFLVAQWAVPRLRTAGGGSLLVTASNAGLQPESGMVAYSTTKAAAVQLVKLLARDHARDGIRVNALCPGYVDTPFNAPVWESYGGRESFLSQVGATIPLGRMSTPDEVAGHVRFLLSPEASFVTGQAFVADGGELVG</sequence>
<organism evidence="3 4">
    <name type="scientific">Nakamurella endophytica</name>
    <dbReference type="NCBI Taxonomy" id="1748367"/>
    <lineage>
        <taxon>Bacteria</taxon>
        <taxon>Bacillati</taxon>
        <taxon>Actinomycetota</taxon>
        <taxon>Actinomycetes</taxon>
        <taxon>Nakamurellales</taxon>
        <taxon>Nakamurellaceae</taxon>
        <taxon>Nakamurella</taxon>
    </lineage>
</organism>